<keyword evidence="8" id="KW-0249">Electron transport</keyword>
<keyword evidence="7" id="KW-0479">Metal-binding</keyword>
<dbReference type="EMBL" id="QFQD01000050">
    <property type="protein sequence ID" value="PZQ81189.1"/>
    <property type="molecule type" value="Genomic_DNA"/>
</dbReference>
<dbReference type="GO" id="GO:0005886">
    <property type="term" value="C:plasma membrane"/>
    <property type="evidence" value="ECO:0007669"/>
    <property type="project" value="UniProtKB-SubCell"/>
</dbReference>
<evidence type="ECO:0000256" key="1">
    <source>
        <dbReference type="ARBA" id="ARBA00001970"/>
    </source>
</evidence>
<evidence type="ECO:0000256" key="5">
    <source>
        <dbReference type="ARBA" id="ARBA00022617"/>
    </source>
</evidence>
<protein>
    <recommendedName>
        <fullName evidence="14">Cytochrome b561 bacterial/Ni-hydrogenase domain-containing protein</fullName>
    </recommendedName>
</protein>
<keyword evidence="6 13" id="KW-0812">Transmembrane</keyword>
<keyword evidence="10" id="KW-0408">Iron</keyword>
<feature type="domain" description="Cytochrome b561 bacterial/Ni-hydrogenase" evidence="14">
    <location>
        <begin position="42"/>
        <end position="140"/>
    </location>
</feature>
<evidence type="ECO:0000256" key="4">
    <source>
        <dbReference type="ARBA" id="ARBA00022475"/>
    </source>
</evidence>
<accession>A0A2W5QY01</accession>
<dbReference type="Proteomes" id="UP000248887">
    <property type="component" value="Unassembled WGS sequence"/>
</dbReference>
<feature type="transmembrane region" description="Helical" evidence="13">
    <location>
        <begin position="55"/>
        <end position="75"/>
    </location>
</feature>
<feature type="transmembrane region" description="Helical" evidence="13">
    <location>
        <begin position="107"/>
        <end position="130"/>
    </location>
</feature>
<proteinExistence type="inferred from homology"/>
<dbReference type="InterPro" id="IPR011577">
    <property type="entry name" value="Cyt_b561_bac/Ni-Hgenase"/>
</dbReference>
<keyword evidence="4" id="KW-1003">Cell membrane</keyword>
<evidence type="ECO:0000256" key="8">
    <source>
        <dbReference type="ARBA" id="ARBA00022982"/>
    </source>
</evidence>
<name>A0A2W5QY01_ANCNO</name>
<evidence type="ECO:0000256" key="2">
    <source>
        <dbReference type="ARBA" id="ARBA00004651"/>
    </source>
</evidence>
<dbReference type="AlphaFoldDB" id="A0A2W5QY01"/>
<evidence type="ECO:0000256" key="3">
    <source>
        <dbReference type="ARBA" id="ARBA00022448"/>
    </source>
</evidence>
<evidence type="ECO:0000313" key="15">
    <source>
        <dbReference type="EMBL" id="PZQ81189.1"/>
    </source>
</evidence>
<keyword evidence="11 13" id="KW-0472">Membrane</keyword>
<comment type="subcellular location">
    <subcellularLocation>
        <location evidence="2">Cell membrane</location>
        <topology evidence="2">Multi-pass membrane protein</topology>
    </subcellularLocation>
</comment>
<dbReference type="InterPro" id="IPR052168">
    <property type="entry name" value="Cytochrome_b561_oxidase"/>
</dbReference>
<reference evidence="15 16" key="1">
    <citation type="submission" date="2017-08" db="EMBL/GenBank/DDBJ databases">
        <title>Infants hospitalized years apart are colonized by the same room-sourced microbial strains.</title>
        <authorList>
            <person name="Brooks B."/>
            <person name="Olm M.R."/>
            <person name="Firek B.A."/>
            <person name="Baker R."/>
            <person name="Thomas B.C."/>
            <person name="Morowitz M.J."/>
            <person name="Banfield J.F."/>
        </authorList>
    </citation>
    <scope>NUCLEOTIDE SEQUENCE [LARGE SCALE GENOMIC DNA]</scope>
    <source>
        <strain evidence="15">S2_005_001_R2_27</strain>
    </source>
</reference>
<keyword evidence="3" id="KW-0813">Transport</keyword>
<dbReference type="PANTHER" id="PTHR30529">
    <property type="entry name" value="CYTOCHROME B561"/>
    <property type="match status" value="1"/>
</dbReference>
<organism evidence="15 16">
    <name type="scientific">Ancylobacter novellus</name>
    <name type="common">Thiobacillus novellus</name>
    <dbReference type="NCBI Taxonomy" id="921"/>
    <lineage>
        <taxon>Bacteria</taxon>
        <taxon>Pseudomonadati</taxon>
        <taxon>Pseudomonadota</taxon>
        <taxon>Alphaproteobacteria</taxon>
        <taxon>Hyphomicrobiales</taxon>
        <taxon>Xanthobacteraceae</taxon>
        <taxon>Ancylobacter</taxon>
    </lineage>
</organism>
<evidence type="ECO:0000256" key="6">
    <source>
        <dbReference type="ARBA" id="ARBA00022692"/>
    </source>
</evidence>
<dbReference type="GO" id="GO:0009055">
    <property type="term" value="F:electron transfer activity"/>
    <property type="evidence" value="ECO:0007669"/>
    <property type="project" value="InterPro"/>
</dbReference>
<dbReference type="Pfam" id="PF01292">
    <property type="entry name" value="Ni_hydr_CYTB"/>
    <property type="match status" value="1"/>
</dbReference>
<comment type="caution">
    <text evidence="15">The sequence shown here is derived from an EMBL/GenBank/DDBJ whole genome shotgun (WGS) entry which is preliminary data.</text>
</comment>
<keyword evidence="5" id="KW-0349">Heme</keyword>
<dbReference type="GO" id="GO:0046872">
    <property type="term" value="F:metal ion binding"/>
    <property type="evidence" value="ECO:0007669"/>
    <property type="project" value="UniProtKB-KW"/>
</dbReference>
<dbReference type="PANTHER" id="PTHR30529:SF1">
    <property type="entry name" value="CYTOCHROME B561 HOMOLOG 2"/>
    <property type="match status" value="1"/>
</dbReference>
<keyword evidence="9 13" id="KW-1133">Transmembrane helix</keyword>
<dbReference type="GO" id="GO:0022904">
    <property type="term" value="P:respiratory electron transport chain"/>
    <property type="evidence" value="ECO:0007669"/>
    <property type="project" value="InterPro"/>
</dbReference>
<comment type="similarity">
    <text evidence="12">Belongs to the cytochrome b561 family.</text>
</comment>
<evidence type="ECO:0000256" key="11">
    <source>
        <dbReference type="ARBA" id="ARBA00023136"/>
    </source>
</evidence>
<evidence type="ECO:0000256" key="7">
    <source>
        <dbReference type="ARBA" id="ARBA00022723"/>
    </source>
</evidence>
<evidence type="ECO:0000259" key="14">
    <source>
        <dbReference type="Pfam" id="PF01292"/>
    </source>
</evidence>
<gene>
    <name evidence="15" type="ORF">DI549_14785</name>
</gene>
<dbReference type="InterPro" id="IPR016174">
    <property type="entry name" value="Di-haem_cyt_TM"/>
</dbReference>
<evidence type="ECO:0000256" key="12">
    <source>
        <dbReference type="ARBA" id="ARBA00037975"/>
    </source>
</evidence>
<evidence type="ECO:0000256" key="9">
    <source>
        <dbReference type="ARBA" id="ARBA00022989"/>
    </source>
</evidence>
<dbReference type="GO" id="GO:0020037">
    <property type="term" value="F:heme binding"/>
    <property type="evidence" value="ECO:0007669"/>
    <property type="project" value="TreeGrafter"/>
</dbReference>
<evidence type="ECO:0000256" key="13">
    <source>
        <dbReference type="SAM" id="Phobius"/>
    </source>
</evidence>
<evidence type="ECO:0000313" key="16">
    <source>
        <dbReference type="Proteomes" id="UP000248887"/>
    </source>
</evidence>
<evidence type="ECO:0000256" key="10">
    <source>
        <dbReference type="ARBA" id="ARBA00023004"/>
    </source>
</evidence>
<comment type="cofactor">
    <cofactor evidence="1">
        <name>heme b</name>
        <dbReference type="ChEBI" id="CHEBI:60344"/>
    </cofactor>
</comment>
<dbReference type="SUPFAM" id="SSF81342">
    <property type="entry name" value="Transmembrane di-heme cytochromes"/>
    <property type="match status" value="1"/>
</dbReference>
<sequence>MGRLPGLALQSAQVAGHRGAGAGHHPPCLSPDAQAATSAHVDPALQRLLAESVHIVLYAILFAMPVIGWIGTNAYGEPMNVFWSVTLPAVTGKNEAVSDVLWTLHNVLGLTLGGLIVVHAGAALAHRFVLKDGVLGRMWPP</sequence>